<feature type="region of interest" description="Disordered" evidence="1">
    <location>
        <begin position="21"/>
        <end position="44"/>
    </location>
</feature>
<comment type="caution">
    <text evidence="3">The sequence shown here is derived from an EMBL/GenBank/DDBJ whole genome shotgun (WGS) entry which is preliminary data.</text>
</comment>
<evidence type="ECO:0000313" key="3">
    <source>
        <dbReference type="EMBL" id="KAJ3725031.1"/>
    </source>
</evidence>
<accession>A0AA38JE79</accession>
<evidence type="ECO:0000256" key="1">
    <source>
        <dbReference type="SAM" id="MobiDB-lite"/>
    </source>
</evidence>
<protein>
    <recommendedName>
        <fullName evidence="2">Hpc2-related domain-containing protein</fullName>
    </recommendedName>
</protein>
<gene>
    <name evidence="3" type="ORF">DFJ43DRAFT_1157590</name>
</gene>
<name>A0AA38JE79_9AGAR</name>
<reference evidence="3" key="1">
    <citation type="submission" date="2022-08" db="EMBL/GenBank/DDBJ databases">
        <authorList>
            <consortium name="DOE Joint Genome Institute"/>
            <person name="Min B."/>
            <person name="Sierra-Patev S."/>
            <person name="Naranjo-Ortiz M."/>
            <person name="Looney B."/>
            <person name="Konkel Z."/>
            <person name="Slot J.C."/>
            <person name="Sakamoto Y."/>
            <person name="Steenwyk J.L."/>
            <person name="Rokas A."/>
            <person name="Carro J."/>
            <person name="Camarero S."/>
            <person name="Ferreira P."/>
            <person name="Molpeceres G."/>
            <person name="Ruiz-duenas F.J."/>
            <person name="Serrano A."/>
            <person name="Henrissat B."/>
            <person name="Drula E."/>
            <person name="Hughes K.W."/>
            <person name="Mata J.L."/>
            <person name="Ishikawa N.K."/>
            <person name="Vargas-Isla R."/>
            <person name="Ushijima S."/>
            <person name="Smith C.A."/>
            <person name="Ahrendt S."/>
            <person name="Andreopoulos W."/>
            <person name="He G."/>
            <person name="LaButti K."/>
            <person name="Lipzen A."/>
            <person name="Ng V."/>
            <person name="Riley R."/>
            <person name="Sandor L."/>
            <person name="Barry K."/>
            <person name="Martinez A.T."/>
            <person name="Xiao Y."/>
            <person name="Gibbons J.G."/>
            <person name="Terashima K."/>
            <person name="Hibbett D.S."/>
            <person name="Grigoriev I.V."/>
        </authorList>
    </citation>
    <scope>NUCLEOTIDE SEQUENCE</scope>
    <source>
        <strain evidence="3">ET3784</strain>
    </source>
</reference>
<evidence type="ECO:0000259" key="2">
    <source>
        <dbReference type="Pfam" id="PF08729"/>
    </source>
</evidence>
<dbReference type="Pfam" id="PF08729">
    <property type="entry name" value="HUN"/>
    <property type="match status" value="1"/>
</dbReference>
<reference evidence="3" key="2">
    <citation type="journal article" date="2023" name="Proc. Natl. Acad. Sci. U.S.A.">
        <title>A global phylogenomic analysis of the shiitake genus Lentinula.</title>
        <authorList>
            <person name="Sierra-Patev S."/>
            <person name="Min B."/>
            <person name="Naranjo-Ortiz M."/>
            <person name="Looney B."/>
            <person name="Konkel Z."/>
            <person name="Slot J.C."/>
            <person name="Sakamoto Y."/>
            <person name="Steenwyk J.L."/>
            <person name="Rokas A."/>
            <person name="Carro J."/>
            <person name="Camarero S."/>
            <person name="Ferreira P."/>
            <person name="Molpeceres G."/>
            <person name="Ruiz-Duenas F.J."/>
            <person name="Serrano A."/>
            <person name="Henrissat B."/>
            <person name="Drula E."/>
            <person name="Hughes K.W."/>
            <person name="Mata J.L."/>
            <person name="Ishikawa N.K."/>
            <person name="Vargas-Isla R."/>
            <person name="Ushijima S."/>
            <person name="Smith C.A."/>
            <person name="Donoghue J."/>
            <person name="Ahrendt S."/>
            <person name="Andreopoulos W."/>
            <person name="He G."/>
            <person name="LaButti K."/>
            <person name="Lipzen A."/>
            <person name="Ng V."/>
            <person name="Riley R."/>
            <person name="Sandor L."/>
            <person name="Barry K."/>
            <person name="Martinez A.T."/>
            <person name="Xiao Y."/>
            <person name="Gibbons J.G."/>
            <person name="Terashima K."/>
            <person name="Grigoriev I.V."/>
            <person name="Hibbett D."/>
        </authorList>
    </citation>
    <scope>NUCLEOTIDE SEQUENCE</scope>
    <source>
        <strain evidence="3">ET3784</strain>
    </source>
</reference>
<dbReference type="AlphaFoldDB" id="A0AA38JE79"/>
<keyword evidence="4" id="KW-1185">Reference proteome</keyword>
<dbReference type="InterPro" id="IPR014840">
    <property type="entry name" value="HRD"/>
</dbReference>
<organism evidence="3 4">
    <name type="scientific">Lentinula guzmanii</name>
    <dbReference type="NCBI Taxonomy" id="2804957"/>
    <lineage>
        <taxon>Eukaryota</taxon>
        <taxon>Fungi</taxon>
        <taxon>Dikarya</taxon>
        <taxon>Basidiomycota</taxon>
        <taxon>Agaricomycotina</taxon>
        <taxon>Agaricomycetes</taxon>
        <taxon>Agaricomycetidae</taxon>
        <taxon>Agaricales</taxon>
        <taxon>Marasmiineae</taxon>
        <taxon>Omphalotaceae</taxon>
        <taxon>Lentinula</taxon>
    </lineage>
</organism>
<evidence type="ECO:0000313" key="4">
    <source>
        <dbReference type="Proteomes" id="UP001176059"/>
    </source>
</evidence>
<dbReference type="EMBL" id="JANVFO010000047">
    <property type="protein sequence ID" value="KAJ3725031.1"/>
    <property type="molecule type" value="Genomic_DNA"/>
</dbReference>
<feature type="region of interest" description="Disordered" evidence="1">
    <location>
        <begin position="90"/>
        <end position="122"/>
    </location>
</feature>
<sequence>MNWHCGDPPVPIAIVELAPSPGTSLRTRATPKSTVHSPTRTKKKNVASEYYDVSDPFIDDSELAVRKFFAQTKQQGFYVSSGEVALMKDRSLKKPKKSGPSSQTPRISHEGTKESPITLDDDDEVPDAYFPRASENGISKDRKKNLHAAGVFHDIKDNEGSPCQQQLDLEVVVMCRGVRQWIYDIKSVDTTPKNKDKPIHYTEMITFSRDLGSHFANAADQMADYAAIFFKKHPNSAQFLAIIGSGPFWRYAIVGPADCPWSEPGQRLPESERSRKRSDAEWHKVRQIYFMKEAD</sequence>
<proteinExistence type="predicted"/>
<feature type="compositionally biased region" description="Polar residues" evidence="1">
    <location>
        <begin position="21"/>
        <end position="38"/>
    </location>
</feature>
<dbReference type="Proteomes" id="UP001176059">
    <property type="component" value="Unassembled WGS sequence"/>
</dbReference>
<feature type="domain" description="Hpc2-related" evidence="2">
    <location>
        <begin position="40"/>
        <end position="84"/>
    </location>
</feature>